<feature type="transmembrane region" description="Helical" evidence="6">
    <location>
        <begin position="89"/>
        <end position="108"/>
    </location>
</feature>
<comment type="subcellular location">
    <subcellularLocation>
        <location evidence="1">Membrane</location>
        <topology evidence="1">Multi-pass membrane protein</topology>
    </subcellularLocation>
</comment>
<dbReference type="GO" id="GO:0016020">
    <property type="term" value="C:membrane"/>
    <property type="evidence" value="ECO:0007669"/>
    <property type="project" value="UniProtKB-SubCell"/>
</dbReference>
<dbReference type="OrthoDB" id="5954308at2759"/>
<evidence type="ECO:0000256" key="4">
    <source>
        <dbReference type="ARBA" id="ARBA00023136"/>
    </source>
</evidence>
<dbReference type="EMBL" id="WIGM01001177">
    <property type="protein sequence ID" value="KAF6803753.1"/>
    <property type="molecule type" value="Genomic_DNA"/>
</dbReference>
<dbReference type="InterPro" id="IPR013901">
    <property type="entry name" value="Anthrone_oxy"/>
</dbReference>
<sequence>MSLDTLNTAITATGLLGCAWWAGAVASMSLYAVPAALSTGPEPQYALRAWNEVYNRGAATGRPLALATFVSLGFVAYRQYQEHKPWKALLFAGASSVAIIPFTMIFMVPTNNALLAAARGAVTISWTEAQVLIERWKVLNMIRGLIPLTGGLIGMYAALAS</sequence>
<gene>
    <name evidence="7" type="ORF">CMUS01_15015</name>
</gene>
<dbReference type="Pfam" id="PF08592">
    <property type="entry name" value="Anthrone_oxy"/>
    <property type="match status" value="1"/>
</dbReference>
<evidence type="ECO:0000256" key="2">
    <source>
        <dbReference type="ARBA" id="ARBA00022692"/>
    </source>
</evidence>
<dbReference type="Proteomes" id="UP000639643">
    <property type="component" value="Unassembled WGS sequence"/>
</dbReference>
<feature type="transmembrane region" description="Helical" evidence="6">
    <location>
        <begin position="12"/>
        <end position="37"/>
    </location>
</feature>
<evidence type="ECO:0000256" key="6">
    <source>
        <dbReference type="SAM" id="Phobius"/>
    </source>
</evidence>
<organism evidence="7 8">
    <name type="scientific">Colletotrichum musicola</name>
    <dbReference type="NCBI Taxonomy" id="2175873"/>
    <lineage>
        <taxon>Eukaryota</taxon>
        <taxon>Fungi</taxon>
        <taxon>Dikarya</taxon>
        <taxon>Ascomycota</taxon>
        <taxon>Pezizomycotina</taxon>
        <taxon>Sordariomycetes</taxon>
        <taxon>Hypocreomycetidae</taxon>
        <taxon>Glomerellales</taxon>
        <taxon>Glomerellaceae</taxon>
        <taxon>Colletotrichum</taxon>
        <taxon>Colletotrichum orchidearum species complex</taxon>
    </lineage>
</organism>
<name>A0A8H6J084_9PEZI</name>
<comment type="caution">
    <text evidence="7">The sequence shown here is derived from an EMBL/GenBank/DDBJ whole genome shotgun (WGS) entry which is preliminary data.</text>
</comment>
<keyword evidence="3 6" id="KW-1133">Transmembrane helix</keyword>
<proteinExistence type="inferred from homology"/>
<evidence type="ECO:0000313" key="8">
    <source>
        <dbReference type="Proteomes" id="UP000639643"/>
    </source>
</evidence>
<evidence type="ECO:0000256" key="3">
    <source>
        <dbReference type="ARBA" id="ARBA00022989"/>
    </source>
</evidence>
<keyword evidence="8" id="KW-1185">Reference proteome</keyword>
<reference evidence="7" key="1">
    <citation type="journal article" date="2020" name="Phytopathology">
        <title>Genome Sequence Resources of Colletotrichum truncatum, C. plurivorum, C. musicola, and C. sojae: Four Species Pathogenic to Soybean (Glycine max).</title>
        <authorList>
            <person name="Rogerio F."/>
            <person name="Boufleur T.R."/>
            <person name="Ciampi-Guillardi M."/>
            <person name="Sukno S.A."/>
            <person name="Thon M.R."/>
            <person name="Massola Junior N.S."/>
            <person name="Baroncelli R."/>
        </authorList>
    </citation>
    <scope>NUCLEOTIDE SEQUENCE</scope>
    <source>
        <strain evidence="7">LFN0074</strain>
    </source>
</reference>
<keyword evidence="2 6" id="KW-0812">Transmembrane</keyword>
<evidence type="ECO:0000256" key="1">
    <source>
        <dbReference type="ARBA" id="ARBA00004141"/>
    </source>
</evidence>
<accession>A0A8H6J084</accession>
<keyword evidence="4 6" id="KW-0472">Membrane</keyword>
<evidence type="ECO:0000313" key="7">
    <source>
        <dbReference type="EMBL" id="KAF6803753.1"/>
    </source>
</evidence>
<keyword evidence="7" id="KW-0808">Transferase</keyword>
<evidence type="ECO:0000256" key="5">
    <source>
        <dbReference type="ARBA" id="ARBA00034313"/>
    </source>
</evidence>
<dbReference type="GO" id="GO:0016740">
    <property type="term" value="F:transferase activity"/>
    <property type="evidence" value="ECO:0007669"/>
    <property type="project" value="UniProtKB-KW"/>
</dbReference>
<feature type="transmembrane region" description="Helical" evidence="6">
    <location>
        <begin position="57"/>
        <end position="77"/>
    </location>
</feature>
<feature type="transmembrane region" description="Helical" evidence="6">
    <location>
        <begin position="140"/>
        <end position="159"/>
    </location>
</feature>
<dbReference type="PANTHER" id="PTHR35042">
    <property type="entry name" value="ANTHRONE OXYGENASE ENCC"/>
    <property type="match status" value="1"/>
</dbReference>
<comment type="similarity">
    <text evidence="5">Belongs to the anthrone oxygenase family.</text>
</comment>
<dbReference type="AlphaFoldDB" id="A0A8H6J084"/>
<protein>
    <submittedName>
        <fullName evidence="7">GNAT N-acetyltransferase</fullName>
    </submittedName>
</protein>
<dbReference type="PANTHER" id="PTHR35042:SF1">
    <property type="entry name" value="DUF1772-DOMAIN-CONTAINING PROTEIN"/>
    <property type="match status" value="1"/>
</dbReference>